<evidence type="ECO:0000256" key="3">
    <source>
        <dbReference type="ARBA" id="ARBA00029839"/>
    </source>
</evidence>
<dbReference type="InterPro" id="IPR048442">
    <property type="entry name" value="DosC_2nd"/>
</dbReference>
<dbReference type="SMART" id="SM00267">
    <property type="entry name" value="GGDEF"/>
    <property type="match status" value="1"/>
</dbReference>
<dbReference type="RefSeq" id="WP_210799777.1">
    <property type="nucleotide sequence ID" value="NZ_JAGQDE010000001.1"/>
</dbReference>
<dbReference type="Pfam" id="PF21118">
    <property type="entry name" value="DosC_2nd"/>
    <property type="match status" value="1"/>
</dbReference>
<dbReference type="GO" id="GO:0019825">
    <property type="term" value="F:oxygen binding"/>
    <property type="evidence" value="ECO:0007669"/>
    <property type="project" value="InterPro"/>
</dbReference>
<dbReference type="Gene3D" id="1.10.490.10">
    <property type="entry name" value="Globins"/>
    <property type="match status" value="1"/>
</dbReference>
<dbReference type="EC" id="2.7.7.65" evidence="1"/>
<dbReference type="PROSITE" id="PS50887">
    <property type="entry name" value="GGDEF"/>
    <property type="match status" value="1"/>
</dbReference>
<dbReference type="NCBIfam" id="TIGR00254">
    <property type="entry name" value="GGDEF"/>
    <property type="match status" value="1"/>
</dbReference>
<proteinExistence type="predicted"/>
<dbReference type="Proteomes" id="UP000678374">
    <property type="component" value="Unassembled WGS sequence"/>
</dbReference>
<name>A0A941BJH6_9BURK</name>
<evidence type="ECO:0000313" key="6">
    <source>
        <dbReference type="EMBL" id="MBQ0957479.1"/>
    </source>
</evidence>
<sequence length="462" mass="50760">MSEPAAIDPTIEHHWREVIAATSPEARALLSGTASAAAPVLARHFYDGMMADPLARGYLDHAVVDQRLRPSMERWVRELASSWDADQVRQQIAVQRHVGLVHARIRLRVDLVMRGARLLKRSLTQLLLDSEVATLAVRVEAAHTGQALLDLAIEVMSAQYVDAHDMATRTDEAYRGFASSLNMSLERERQRSALLDWENRLLQEVMTAPAGLELSPLGQSSFGLWVRHKAPAIFAQAGELAALNDCIAHVDSALLPLCQREISAGGEELRRRLRAVLGEVGQARYLIGTLFDRLVDLEAGRDALTQLLNRRFLPAVLGREVELSRRGGPSFAVLMVDVDHFKDINDRHGHEAGDRVLQHLASVLVACVRSGDSVFRYGGEEFLLLVVELSALQALQLAEKIRQAVAAESIPLAGGSRLNATISVGVAVHDGHPDYQRLIEQADRALYRAKAEGRNRCVLAGG</sequence>
<dbReference type="Gene3D" id="3.30.70.270">
    <property type="match status" value="1"/>
</dbReference>
<comment type="catalytic activity">
    <reaction evidence="4">
        <text>2 GTP = 3',3'-c-di-GMP + 2 diphosphate</text>
        <dbReference type="Rhea" id="RHEA:24898"/>
        <dbReference type="ChEBI" id="CHEBI:33019"/>
        <dbReference type="ChEBI" id="CHEBI:37565"/>
        <dbReference type="ChEBI" id="CHEBI:58805"/>
        <dbReference type="EC" id="2.7.7.65"/>
    </reaction>
</comment>
<dbReference type="EMBL" id="JAGQDE010000001">
    <property type="protein sequence ID" value="MBQ0957479.1"/>
    <property type="molecule type" value="Genomic_DNA"/>
</dbReference>
<reference evidence="6" key="1">
    <citation type="submission" date="2021-04" db="EMBL/GenBank/DDBJ databases">
        <title>The genome sequence of Ideonella sp. 4Y11.</title>
        <authorList>
            <person name="Liu Y."/>
        </authorList>
    </citation>
    <scope>NUCLEOTIDE SEQUENCE</scope>
    <source>
        <strain evidence="6">4Y11</strain>
    </source>
</reference>
<dbReference type="GO" id="GO:0052621">
    <property type="term" value="F:diguanylate cyclase activity"/>
    <property type="evidence" value="ECO:0007669"/>
    <property type="project" value="UniProtKB-EC"/>
</dbReference>
<evidence type="ECO:0000256" key="2">
    <source>
        <dbReference type="ARBA" id="ARBA00015125"/>
    </source>
</evidence>
<dbReference type="CDD" id="cd01949">
    <property type="entry name" value="GGDEF"/>
    <property type="match status" value="1"/>
</dbReference>
<dbReference type="InterPro" id="IPR000160">
    <property type="entry name" value="GGDEF_dom"/>
</dbReference>
<keyword evidence="7" id="KW-1185">Reference proteome</keyword>
<dbReference type="Pfam" id="PF11563">
    <property type="entry name" value="Protoglobin"/>
    <property type="match status" value="1"/>
</dbReference>
<dbReference type="PANTHER" id="PTHR45138:SF9">
    <property type="entry name" value="DIGUANYLATE CYCLASE DGCM-RELATED"/>
    <property type="match status" value="1"/>
</dbReference>
<dbReference type="InterPro" id="IPR050469">
    <property type="entry name" value="Diguanylate_Cyclase"/>
</dbReference>
<protein>
    <recommendedName>
        <fullName evidence="2">Diguanylate cyclase DosC</fullName>
        <ecNumber evidence="1">2.7.7.65</ecNumber>
    </recommendedName>
    <alternativeName>
        <fullName evidence="3">Direct oxygen-sensing cyclase</fullName>
    </alternativeName>
</protein>
<dbReference type="Pfam" id="PF00990">
    <property type="entry name" value="GGDEF"/>
    <property type="match status" value="1"/>
</dbReference>
<dbReference type="GO" id="GO:0005886">
    <property type="term" value="C:plasma membrane"/>
    <property type="evidence" value="ECO:0007669"/>
    <property type="project" value="TreeGrafter"/>
</dbReference>
<evidence type="ECO:0000313" key="7">
    <source>
        <dbReference type="Proteomes" id="UP000678374"/>
    </source>
</evidence>
<dbReference type="AlphaFoldDB" id="A0A941BJH6"/>
<dbReference type="InterPro" id="IPR044398">
    <property type="entry name" value="Globin-sensor_dom"/>
</dbReference>
<evidence type="ECO:0000259" key="5">
    <source>
        <dbReference type="PROSITE" id="PS50887"/>
    </source>
</evidence>
<dbReference type="InterPro" id="IPR012292">
    <property type="entry name" value="Globin/Proto"/>
</dbReference>
<accession>A0A941BJH6</accession>
<gene>
    <name evidence="6" type="ORF">KAK06_00780</name>
</gene>
<comment type="caution">
    <text evidence="6">The sequence shown here is derived from an EMBL/GenBank/DDBJ whole genome shotgun (WGS) entry which is preliminary data.</text>
</comment>
<dbReference type="PANTHER" id="PTHR45138">
    <property type="entry name" value="REGULATORY COMPONENTS OF SENSORY TRANSDUCTION SYSTEM"/>
    <property type="match status" value="1"/>
</dbReference>
<dbReference type="GO" id="GO:0043709">
    <property type="term" value="P:cell adhesion involved in single-species biofilm formation"/>
    <property type="evidence" value="ECO:0007669"/>
    <property type="project" value="TreeGrafter"/>
</dbReference>
<dbReference type="InterPro" id="IPR009050">
    <property type="entry name" value="Globin-like_sf"/>
</dbReference>
<evidence type="ECO:0000256" key="4">
    <source>
        <dbReference type="ARBA" id="ARBA00034247"/>
    </source>
</evidence>
<feature type="domain" description="GGDEF" evidence="5">
    <location>
        <begin position="329"/>
        <end position="462"/>
    </location>
</feature>
<dbReference type="InterPro" id="IPR043128">
    <property type="entry name" value="Rev_trsase/Diguanyl_cyclase"/>
</dbReference>
<dbReference type="SUPFAM" id="SSF55073">
    <property type="entry name" value="Nucleotide cyclase"/>
    <property type="match status" value="1"/>
</dbReference>
<evidence type="ECO:0000256" key="1">
    <source>
        <dbReference type="ARBA" id="ARBA00012528"/>
    </source>
</evidence>
<dbReference type="GO" id="GO:1902201">
    <property type="term" value="P:negative regulation of bacterial-type flagellum-dependent cell motility"/>
    <property type="evidence" value="ECO:0007669"/>
    <property type="project" value="TreeGrafter"/>
</dbReference>
<dbReference type="GO" id="GO:0020037">
    <property type="term" value="F:heme binding"/>
    <property type="evidence" value="ECO:0007669"/>
    <property type="project" value="InterPro"/>
</dbReference>
<dbReference type="InterPro" id="IPR029787">
    <property type="entry name" value="Nucleotide_cyclase"/>
</dbReference>
<dbReference type="FunFam" id="3.30.70.270:FF:000001">
    <property type="entry name" value="Diguanylate cyclase domain protein"/>
    <property type="match status" value="1"/>
</dbReference>
<organism evidence="6 7">
    <name type="scientific">Ideonella aquatica</name>
    <dbReference type="NCBI Taxonomy" id="2824119"/>
    <lineage>
        <taxon>Bacteria</taxon>
        <taxon>Pseudomonadati</taxon>
        <taxon>Pseudomonadota</taxon>
        <taxon>Betaproteobacteria</taxon>
        <taxon>Burkholderiales</taxon>
        <taxon>Sphaerotilaceae</taxon>
        <taxon>Ideonella</taxon>
    </lineage>
</organism>
<dbReference type="SUPFAM" id="SSF46458">
    <property type="entry name" value="Globin-like"/>
    <property type="match status" value="1"/>
</dbReference>